<organism evidence="1 2">
    <name type="scientific">Meloidogyne graminicola</name>
    <dbReference type="NCBI Taxonomy" id="189291"/>
    <lineage>
        <taxon>Eukaryota</taxon>
        <taxon>Metazoa</taxon>
        <taxon>Ecdysozoa</taxon>
        <taxon>Nematoda</taxon>
        <taxon>Chromadorea</taxon>
        <taxon>Rhabditida</taxon>
        <taxon>Tylenchina</taxon>
        <taxon>Tylenchomorpha</taxon>
        <taxon>Tylenchoidea</taxon>
        <taxon>Meloidogynidae</taxon>
        <taxon>Meloidogyninae</taxon>
        <taxon>Meloidogyne</taxon>
    </lineage>
</organism>
<sequence>MEVDLGQICNLACQALRKNRTEWEIAKYLKMKLEEKIPTKWDVIVGKAFGAFITVDARNFLHFRIGRTLFCSSQTLNKDVLTN</sequence>
<gene>
    <name evidence="1" type="ORF">Mgra_00000999</name>
</gene>
<name>A0A8T0A3Z6_9BILA</name>
<dbReference type="EMBL" id="JABEBT010000004">
    <property type="protein sequence ID" value="KAF7639673.1"/>
    <property type="molecule type" value="Genomic_DNA"/>
</dbReference>
<accession>A0A8T0A3Z6</accession>
<dbReference type="CDD" id="cd21450">
    <property type="entry name" value="DLC-like_DYNLL1-like"/>
    <property type="match status" value="1"/>
</dbReference>
<dbReference type="Gene3D" id="3.30.740.10">
    <property type="entry name" value="Protein Inhibitor Of Neuronal Nitric Oxide Synthase"/>
    <property type="match status" value="1"/>
</dbReference>
<keyword evidence="2" id="KW-1185">Reference proteome</keyword>
<evidence type="ECO:0000313" key="1">
    <source>
        <dbReference type="EMBL" id="KAF7639673.1"/>
    </source>
</evidence>
<dbReference type="SUPFAM" id="SSF54648">
    <property type="entry name" value="DLC"/>
    <property type="match status" value="1"/>
</dbReference>
<dbReference type="InterPro" id="IPR037177">
    <property type="entry name" value="DLC_sf"/>
</dbReference>
<proteinExistence type="predicted"/>
<evidence type="ECO:0000313" key="2">
    <source>
        <dbReference type="Proteomes" id="UP000605970"/>
    </source>
</evidence>
<dbReference type="Pfam" id="PF01221">
    <property type="entry name" value="Dynein_light"/>
    <property type="match status" value="1"/>
</dbReference>
<dbReference type="OrthoDB" id="10033309at2759"/>
<protein>
    <submittedName>
        <fullName evidence="1">Dynein light chain</fullName>
    </submittedName>
</protein>
<reference evidence="1" key="1">
    <citation type="journal article" date="2020" name="Ecol. Evol.">
        <title>Genome structure and content of the rice root-knot nematode (Meloidogyne graminicola).</title>
        <authorList>
            <person name="Phan N.T."/>
            <person name="Danchin E.G.J."/>
            <person name="Klopp C."/>
            <person name="Perfus-Barbeoch L."/>
            <person name="Kozlowski D.K."/>
            <person name="Koutsovoulos G.D."/>
            <person name="Lopez-Roques C."/>
            <person name="Bouchez O."/>
            <person name="Zahm M."/>
            <person name="Besnard G."/>
            <person name="Bellafiore S."/>
        </authorList>
    </citation>
    <scope>NUCLEOTIDE SEQUENCE</scope>
    <source>
        <strain evidence="1">VN-18</strain>
    </source>
</reference>
<dbReference type="GO" id="GO:0030286">
    <property type="term" value="C:dynein complex"/>
    <property type="evidence" value="ECO:0007669"/>
    <property type="project" value="InterPro"/>
</dbReference>
<dbReference type="AlphaFoldDB" id="A0A8T0A3Z6"/>
<comment type="caution">
    <text evidence="1">The sequence shown here is derived from an EMBL/GenBank/DDBJ whole genome shotgun (WGS) entry which is preliminary data.</text>
</comment>
<dbReference type="GO" id="GO:0007017">
    <property type="term" value="P:microtubule-based process"/>
    <property type="evidence" value="ECO:0007669"/>
    <property type="project" value="InterPro"/>
</dbReference>
<dbReference type="InterPro" id="IPR001372">
    <property type="entry name" value="Dynein_light_chain_typ-1/2"/>
</dbReference>
<dbReference type="SMART" id="SM01375">
    <property type="entry name" value="Dynein_light"/>
    <property type="match status" value="1"/>
</dbReference>
<dbReference type="Proteomes" id="UP000605970">
    <property type="component" value="Unassembled WGS sequence"/>
</dbReference>